<organism evidence="3">
    <name type="scientific">marine sediment metagenome</name>
    <dbReference type="NCBI Taxonomy" id="412755"/>
    <lineage>
        <taxon>unclassified sequences</taxon>
        <taxon>metagenomes</taxon>
        <taxon>ecological metagenomes</taxon>
    </lineage>
</organism>
<evidence type="ECO:0000259" key="2">
    <source>
        <dbReference type="Pfam" id="PF05048"/>
    </source>
</evidence>
<dbReference type="Pfam" id="PF05048">
    <property type="entry name" value="NosD"/>
    <property type="match status" value="1"/>
</dbReference>
<feature type="domain" description="Periplasmic copper-binding protein NosD beta helix" evidence="2">
    <location>
        <begin position="4"/>
        <end position="105"/>
    </location>
</feature>
<dbReference type="SUPFAM" id="SSF51126">
    <property type="entry name" value="Pectin lyase-like"/>
    <property type="match status" value="1"/>
</dbReference>
<dbReference type="InterPro" id="IPR022441">
    <property type="entry name" value="Para_beta_helix_rpt-2"/>
</dbReference>
<evidence type="ECO:0000256" key="1">
    <source>
        <dbReference type="SAM" id="MobiDB-lite"/>
    </source>
</evidence>
<feature type="region of interest" description="Disordered" evidence="1">
    <location>
        <begin position="25"/>
        <end position="51"/>
    </location>
</feature>
<dbReference type="InterPro" id="IPR006626">
    <property type="entry name" value="PbH1"/>
</dbReference>
<dbReference type="AlphaFoldDB" id="X0VMH2"/>
<sequence length="255" mass="27608">VSGNNAHHNGDSGIELWESLNNEVSGNNARNNPDGIQIMNSDNNTISGNNVTNNGGSGISLAYSDNNEVSGNNASNNYHGIKLQNSNNNTVSGNNATNNEIYGIYLRLSDNNTISGNNATNNRGGIKLEDSNNNNISENTLFFNVWSVFEEVSLKTCEGNVIENNDRCTRIESAGIYDFGIIPYGRYDFDVDISIVINADTKLLLESLDINPSNTTLSDGLLFVEIALNESSNLNGKINITIEYTGTNKVENLNG</sequence>
<dbReference type="InterPro" id="IPR012334">
    <property type="entry name" value="Pectin_lyas_fold"/>
</dbReference>
<accession>X0VMH2</accession>
<dbReference type="EMBL" id="BARS01038170">
    <property type="protein sequence ID" value="GAG19549.1"/>
    <property type="molecule type" value="Genomic_DNA"/>
</dbReference>
<gene>
    <name evidence="3" type="ORF">S01H1_58428</name>
</gene>
<feature type="non-terminal residue" evidence="3">
    <location>
        <position position="255"/>
    </location>
</feature>
<dbReference type="NCBIfam" id="TIGR03804">
    <property type="entry name" value="para_beta_helix"/>
    <property type="match status" value="5"/>
</dbReference>
<name>X0VMH2_9ZZZZ</name>
<evidence type="ECO:0000313" key="3">
    <source>
        <dbReference type="EMBL" id="GAG19549.1"/>
    </source>
</evidence>
<proteinExistence type="predicted"/>
<reference evidence="3" key="1">
    <citation type="journal article" date="2014" name="Front. Microbiol.">
        <title>High frequency of phylogenetically diverse reductive dehalogenase-homologous genes in deep subseafloor sedimentary metagenomes.</title>
        <authorList>
            <person name="Kawai M."/>
            <person name="Futagami T."/>
            <person name="Toyoda A."/>
            <person name="Takaki Y."/>
            <person name="Nishi S."/>
            <person name="Hori S."/>
            <person name="Arai W."/>
            <person name="Tsubouchi T."/>
            <person name="Morono Y."/>
            <person name="Uchiyama I."/>
            <person name="Ito T."/>
            <person name="Fujiyama A."/>
            <person name="Inagaki F."/>
            <person name="Takami H."/>
        </authorList>
    </citation>
    <scope>NUCLEOTIDE SEQUENCE</scope>
    <source>
        <strain evidence="3">Expedition CK06-06</strain>
    </source>
</reference>
<dbReference type="Gene3D" id="2.160.20.10">
    <property type="entry name" value="Single-stranded right-handed beta-helix, Pectin lyase-like"/>
    <property type="match status" value="1"/>
</dbReference>
<protein>
    <recommendedName>
        <fullName evidence="2">Periplasmic copper-binding protein NosD beta helix domain-containing protein</fullName>
    </recommendedName>
</protein>
<dbReference type="InterPro" id="IPR007742">
    <property type="entry name" value="NosD_dom"/>
</dbReference>
<comment type="caution">
    <text evidence="3">The sequence shown here is derived from an EMBL/GenBank/DDBJ whole genome shotgun (WGS) entry which is preliminary data.</text>
</comment>
<dbReference type="InterPro" id="IPR011050">
    <property type="entry name" value="Pectin_lyase_fold/virulence"/>
</dbReference>
<dbReference type="SMART" id="SM00710">
    <property type="entry name" value="PbH1"/>
    <property type="match status" value="6"/>
</dbReference>
<feature type="non-terminal residue" evidence="3">
    <location>
        <position position="1"/>
    </location>
</feature>